<feature type="region of interest" description="Disordered" evidence="5">
    <location>
        <begin position="254"/>
        <end position="278"/>
    </location>
</feature>
<evidence type="ECO:0000256" key="4">
    <source>
        <dbReference type="SAM" id="Coils"/>
    </source>
</evidence>
<feature type="region of interest" description="Disordered" evidence="5">
    <location>
        <begin position="186"/>
        <end position="229"/>
    </location>
</feature>
<evidence type="ECO:0000256" key="3">
    <source>
        <dbReference type="ARBA" id="ARBA00023242"/>
    </source>
</evidence>
<evidence type="ECO:0000313" key="8">
    <source>
        <dbReference type="WBParaSite" id="Minc3s00536g13922"/>
    </source>
</evidence>
<evidence type="ECO:0000313" key="7">
    <source>
        <dbReference type="Proteomes" id="UP000887563"/>
    </source>
</evidence>
<organism evidence="7 8">
    <name type="scientific">Meloidogyne incognita</name>
    <name type="common">Southern root-knot nematode worm</name>
    <name type="synonym">Oxyuris incognita</name>
    <dbReference type="NCBI Taxonomy" id="6306"/>
    <lineage>
        <taxon>Eukaryota</taxon>
        <taxon>Metazoa</taxon>
        <taxon>Ecdysozoa</taxon>
        <taxon>Nematoda</taxon>
        <taxon>Chromadorea</taxon>
        <taxon>Rhabditida</taxon>
        <taxon>Tylenchina</taxon>
        <taxon>Tylenchomorpha</taxon>
        <taxon>Tylenchoidea</taxon>
        <taxon>Meloidogynidae</taxon>
        <taxon>Meloidogyninae</taxon>
        <taxon>Meloidogyne</taxon>
        <taxon>Meloidogyne incognita group</taxon>
    </lineage>
</organism>
<dbReference type="Pfam" id="PF15458">
    <property type="entry name" value="NTR2"/>
    <property type="match status" value="1"/>
</dbReference>
<keyword evidence="3" id="KW-0539">Nucleus</keyword>
<protein>
    <submittedName>
        <fullName evidence="8">GCF C-terminal domain-containing protein</fullName>
    </submittedName>
</protein>
<feature type="region of interest" description="Disordered" evidence="5">
    <location>
        <begin position="39"/>
        <end position="64"/>
    </location>
</feature>
<evidence type="ECO:0000256" key="1">
    <source>
        <dbReference type="ARBA" id="ARBA00004123"/>
    </source>
</evidence>
<comment type="similarity">
    <text evidence="2">Belongs to the GCF family.</text>
</comment>
<dbReference type="AlphaFoldDB" id="A0A914LMK2"/>
<dbReference type="PANTHER" id="PTHR12214">
    <property type="entry name" value="GC-RICH SEQUENCE DNA-BINDING FACTOR"/>
    <property type="match status" value="1"/>
</dbReference>
<evidence type="ECO:0000259" key="6">
    <source>
        <dbReference type="Pfam" id="PF07842"/>
    </source>
</evidence>
<keyword evidence="7" id="KW-1185">Reference proteome</keyword>
<dbReference type="InterPro" id="IPR028211">
    <property type="entry name" value="Ntr2"/>
</dbReference>
<dbReference type="Pfam" id="PF07842">
    <property type="entry name" value="GCFC"/>
    <property type="match status" value="1"/>
</dbReference>
<dbReference type="GO" id="GO:0003677">
    <property type="term" value="F:DNA binding"/>
    <property type="evidence" value="ECO:0007669"/>
    <property type="project" value="InterPro"/>
</dbReference>
<keyword evidence="4" id="KW-0175">Coiled coil</keyword>
<dbReference type="WBParaSite" id="Minc3s00536g13922">
    <property type="protein sequence ID" value="Minc3s00536g13922"/>
    <property type="gene ID" value="Minc3s00536g13922"/>
</dbReference>
<sequence>MFRKLKSKTGDNSARNIRQRIEEEGDAHIISARRTLPDDSQTVNVDNETSLQTTGPKHTGLSFNEGEGDDLVGFKLKKHGTHGHRSVAEANEKTLRKQKMLAARAERIKIAAADITIKREDGIEEEAMTKQNSKSPDETTASQEIISVNSMEDVREAFPTSFDGIPDAKAVYEARKKREILRQKGTGGNSGEFIPLDDTVRLKGSGQSGERSRLIREDENDMSDEEEGGSFYSAKKLLQTEEDARREEQANFLSLEQGSSDEDGIPIKNGNRRRKNLKKTKKAVNEEISDAENEDDELQRWEREQIMKGVSSNKVMQMRNELAATNLYYPEYSNRLEKEGGGEAEMDIEVDLEILDVQQQNVKISPTIPKADNSTIPELANGTKSKVSLEQLLNGLQQRLDERKENSNTMESELKRTQGQIAENTDSIHKLEHYIPQLEHKFKMLQDVRIYTRDLLDCLNEKFFKHKCIGRTSNGNVETTNRKINKRRRQDVQLEHYIPQLEHKFKMLQDVRIYTRDLLDCLNEKFLNINALEERVMEMWKQRTERLIKRRRQDVQDQYERCAANAAGRSFIIPNPDFAQRETEREARRNRRRIKRENQRMSQNLPTSMQAMPSGSNIHFDGLSSDDEETQSQHVFYAETQSSVEQSANDLFFDTEEDFCQVQNIISRILKWLAIDEDSFEKAYVSLCLPKLLGPFVRLQMLNWRPLKNVSFPLHSFPWYKQLLMAGLDNSGLENIEHSVLVQLIPNVVEKVIFPKIARIIREQWDPLSLNESTNLGTFLRSLIDDYPITTTKSKRMNEILDLLHSKFRDVLENDTFVPLYSKDAIEAVETGCAEFMDRQFWKSIKIIRSILCFRGILSDLFLEELVMEGLVNRCVVMSLQFGSISNPTIIPKCLALCSQIPVDWLSQKRRSSNTYRPLEILLKKVIEFHRQRDRKFAEQIQNFVNLLSASIIKTENTEEDEEDDE</sequence>
<evidence type="ECO:0000256" key="5">
    <source>
        <dbReference type="SAM" id="MobiDB-lite"/>
    </source>
</evidence>
<dbReference type="Proteomes" id="UP000887563">
    <property type="component" value="Unplaced"/>
</dbReference>
<dbReference type="GO" id="GO:0000390">
    <property type="term" value="P:spliceosomal complex disassembly"/>
    <property type="evidence" value="ECO:0007669"/>
    <property type="project" value="InterPro"/>
</dbReference>
<dbReference type="InterPro" id="IPR012890">
    <property type="entry name" value="GCFC2-like"/>
</dbReference>
<accession>A0A914LMK2</accession>
<feature type="coiled-coil region" evidence="4">
    <location>
        <begin position="386"/>
        <end position="420"/>
    </location>
</feature>
<comment type="subcellular location">
    <subcellularLocation>
        <location evidence="1">Nucleus</location>
    </subcellularLocation>
</comment>
<feature type="compositionally biased region" description="Polar residues" evidence="5">
    <location>
        <begin position="39"/>
        <end position="56"/>
    </location>
</feature>
<evidence type="ECO:0000256" key="2">
    <source>
        <dbReference type="ARBA" id="ARBA00010801"/>
    </source>
</evidence>
<dbReference type="GO" id="GO:0071008">
    <property type="term" value="C:U2-type post-mRNA release spliceosomal complex"/>
    <property type="evidence" value="ECO:0007669"/>
    <property type="project" value="InterPro"/>
</dbReference>
<proteinExistence type="inferred from homology"/>
<dbReference type="PANTHER" id="PTHR12214:SF0">
    <property type="entry name" value="LD29489P"/>
    <property type="match status" value="1"/>
</dbReference>
<name>A0A914LMK2_MELIC</name>
<reference evidence="8" key="1">
    <citation type="submission" date="2022-11" db="UniProtKB">
        <authorList>
            <consortium name="WormBaseParasite"/>
        </authorList>
    </citation>
    <scope>IDENTIFICATION</scope>
</reference>
<feature type="compositionally biased region" description="Acidic residues" evidence="5">
    <location>
        <begin position="218"/>
        <end position="228"/>
    </location>
</feature>
<feature type="domain" description="GCF C-terminal" evidence="6">
    <location>
        <begin position="663"/>
        <end position="869"/>
    </location>
</feature>
<dbReference type="InterPro" id="IPR022783">
    <property type="entry name" value="GCFC_dom"/>
</dbReference>